<dbReference type="Pfam" id="PF20720">
    <property type="entry name" value="nSTAND3"/>
    <property type="match status" value="1"/>
</dbReference>
<protein>
    <recommendedName>
        <fullName evidence="1">Novel STAND NTPase 3 domain-containing protein</fullName>
    </recommendedName>
</protein>
<reference evidence="2 3" key="1">
    <citation type="journal article" date="2019" name="Int. J. Syst. Evol. Microbiol.">
        <title>The Global Catalogue of Microorganisms (GCM) 10K type strain sequencing project: providing services to taxonomists for standard genome sequencing and annotation.</title>
        <authorList>
            <consortium name="The Broad Institute Genomics Platform"/>
            <consortium name="The Broad Institute Genome Sequencing Center for Infectious Disease"/>
            <person name="Wu L."/>
            <person name="Ma J."/>
        </authorList>
    </citation>
    <scope>NUCLEOTIDE SEQUENCE [LARGE SCALE GENOMIC DNA]</scope>
    <source>
        <strain evidence="2 3">JCM 4524</strain>
    </source>
</reference>
<evidence type="ECO:0000313" key="3">
    <source>
        <dbReference type="Proteomes" id="UP001500151"/>
    </source>
</evidence>
<sequence>MSDSSARFHNAFDAEHGNFHTGSGTQNIYYGVGKQSPESRYRPLAPDFLDRLQQRFVPPEGFGNGRRILRDAHTVLIAGEPGSGRNAAARMLLYEFRDLRGNLHEVLPEDDEGNVRLEQRPSGEAEGLLLDLSQTDAQAWTILHDSLPGFHADVCKNGSRLAVVLPSPVPSRLHSDLAGLRAPVNRPDEILVMRGVLREAKLPVDLDPPGEVHRFLQHRPPLDEVAHLAWLIRTTADASPSDSFDKWCQTAVEALTRRPEDVAQRVLALEDGRPRALLLTTAMLHGASSDAVHEACESLLATVDHPKDSRPLLEREDLSAQFDKINATPDPQGRVTFADMDYDIAIRAHFWNNMPGLRPQLGAWVRKAVSLNSLTPDDRLRLAERFAEQILRTGGAKDLLEHIGAWADSGPQARPAATQTFTYGALHRDHGRRFRKELYDWAISPTLSDGRAEVLIDVCSSEFASRYPERAMVRLHRVAQHHSRGQEAESRLTALVLPEPRLHRRMLERLARWLEKPRKANVRLFAALASPRHLTTRRTGPGAAPHALLDERGVREQLTGCWAALFEHVSLAECHDLPDQWLSAAGYAAPPHREHLIDILVRACQEHPLKLSRLYQLAYPHRVGNLVLQKINAEQGIDRIHP</sequence>
<dbReference type="RefSeq" id="WP_344388116.1">
    <property type="nucleotide sequence ID" value="NZ_BAAASJ010000017.1"/>
</dbReference>
<organism evidence="2 3">
    <name type="scientific">Streptomyces vastus</name>
    <dbReference type="NCBI Taxonomy" id="285451"/>
    <lineage>
        <taxon>Bacteria</taxon>
        <taxon>Bacillati</taxon>
        <taxon>Actinomycetota</taxon>
        <taxon>Actinomycetes</taxon>
        <taxon>Kitasatosporales</taxon>
        <taxon>Streptomycetaceae</taxon>
        <taxon>Streptomyces</taxon>
    </lineage>
</organism>
<dbReference type="InterPro" id="IPR049050">
    <property type="entry name" value="nSTAND3"/>
</dbReference>
<keyword evidence="3" id="KW-1185">Reference proteome</keyword>
<evidence type="ECO:0000313" key="2">
    <source>
        <dbReference type="EMBL" id="GAA2625838.1"/>
    </source>
</evidence>
<proteinExistence type="predicted"/>
<feature type="domain" description="Novel STAND NTPase 3" evidence="1">
    <location>
        <begin position="56"/>
        <end position="100"/>
    </location>
</feature>
<gene>
    <name evidence="2" type="ORF">GCM10010307_13170</name>
</gene>
<accession>A0ABN3QHF7</accession>
<dbReference type="Proteomes" id="UP001500151">
    <property type="component" value="Unassembled WGS sequence"/>
</dbReference>
<evidence type="ECO:0000259" key="1">
    <source>
        <dbReference type="Pfam" id="PF20720"/>
    </source>
</evidence>
<dbReference type="EMBL" id="BAAASJ010000017">
    <property type="protein sequence ID" value="GAA2625838.1"/>
    <property type="molecule type" value="Genomic_DNA"/>
</dbReference>
<comment type="caution">
    <text evidence="2">The sequence shown here is derived from an EMBL/GenBank/DDBJ whole genome shotgun (WGS) entry which is preliminary data.</text>
</comment>
<name>A0ABN3QHF7_9ACTN</name>